<sequence length="141" mass="13690">MKRLGVGMALAALAAGTAGAERFGVQLGVGAGGGGVGVQAGAYARVAGFGPAQLEARGTFEQALSGSGGTRVGADALVSVNLLLLRPYAGLGLSLPLGGAGNTALRSTVGARFGLPGPLSGFAEGSFGGQNVYRAGLLLRF</sequence>
<feature type="chain" id="PRO_5030745134" evidence="1">
    <location>
        <begin position="21"/>
        <end position="141"/>
    </location>
</feature>
<reference evidence="2 3" key="1">
    <citation type="submission" date="2020-08" db="EMBL/GenBank/DDBJ databases">
        <title>Genomic Encyclopedia of Type Strains, Phase IV (KMG-IV): sequencing the most valuable type-strain genomes for metagenomic binning, comparative biology and taxonomic classification.</title>
        <authorList>
            <person name="Goeker M."/>
        </authorList>
    </citation>
    <scope>NUCLEOTIDE SEQUENCE [LARGE SCALE GENOMIC DNA]</scope>
    <source>
        <strain evidence="2 3">DSM 101791</strain>
    </source>
</reference>
<dbReference type="EMBL" id="JACHFN010000012">
    <property type="protein sequence ID" value="MBB5235445.1"/>
    <property type="molecule type" value="Genomic_DNA"/>
</dbReference>
<organism evidence="2 3">
    <name type="scientific">Deinococcus budaensis</name>
    <dbReference type="NCBI Taxonomy" id="1665626"/>
    <lineage>
        <taxon>Bacteria</taxon>
        <taxon>Thermotogati</taxon>
        <taxon>Deinococcota</taxon>
        <taxon>Deinococci</taxon>
        <taxon>Deinococcales</taxon>
        <taxon>Deinococcaceae</taxon>
        <taxon>Deinococcus</taxon>
    </lineage>
</organism>
<feature type="signal peptide" evidence="1">
    <location>
        <begin position="1"/>
        <end position="20"/>
    </location>
</feature>
<comment type="caution">
    <text evidence="2">The sequence shown here is derived from an EMBL/GenBank/DDBJ whole genome shotgun (WGS) entry which is preliminary data.</text>
</comment>
<dbReference type="RefSeq" id="WP_246363375.1">
    <property type="nucleotide sequence ID" value="NZ_JACHFN010000012.1"/>
</dbReference>
<gene>
    <name evidence="2" type="ORF">HNQ09_002902</name>
</gene>
<name>A0A7W8LRA1_9DEIO</name>
<proteinExistence type="predicted"/>
<evidence type="ECO:0000256" key="1">
    <source>
        <dbReference type="SAM" id="SignalP"/>
    </source>
</evidence>
<protein>
    <submittedName>
        <fullName evidence="2">Uncharacterized protein</fullName>
    </submittedName>
</protein>
<evidence type="ECO:0000313" key="3">
    <source>
        <dbReference type="Proteomes" id="UP000525389"/>
    </source>
</evidence>
<keyword evidence="3" id="KW-1185">Reference proteome</keyword>
<evidence type="ECO:0000313" key="2">
    <source>
        <dbReference type="EMBL" id="MBB5235445.1"/>
    </source>
</evidence>
<dbReference type="Proteomes" id="UP000525389">
    <property type="component" value="Unassembled WGS sequence"/>
</dbReference>
<keyword evidence="1" id="KW-0732">Signal</keyword>
<accession>A0A7W8LRA1</accession>
<dbReference type="AlphaFoldDB" id="A0A7W8LRA1"/>